<dbReference type="Proteomes" id="UP001142489">
    <property type="component" value="Unassembled WGS sequence"/>
</dbReference>
<evidence type="ECO:0000256" key="3">
    <source>
        <dbReference type="SAM" id="SignalP"/>
    </source>
</evidence>
<proteinExistence type="predicted"/>
<protein>
    <recommendedName>
        <fullName evidence="4">LRRNT domain-containing protein</fullName>
    </recommendedName>
</protein>
<feature type="signal peptide" evidence="3">
    <location>
        <begin position="1"/>
        <end position="26"/>
    </location>
</feature>
<comment type="caution">
    <text evidence="5">The sequence shown here is derived from an EMBL/GenBank/DDBJ whole genome shotgun (WGS) entry which is preliminary data.</text>
</comment>
<keyword evidence="1" id="KW-0433">Leucine-rich repeat</keyword>
<evidence type="ECO:0000313" key="6">
    <source>
        <dbReference type="Proteomes" id="UP001142489"/>
    </source>
</evidence>
<organism evidence="5 6">
    <name type="scientific">Phrynocephalus forsythii</name>
    <dbReference type="NCBI Taxonomy" id="171643"/>
    <lineage>
        <taxon>Eukaryota</taxon>
        <taxon>Metazoa</taxon>
        <taxon>Chordata</taxon>
        <taxon>Craniata</taxon>
        <taxon>Vertebrata</taxon>
        <taxon>Euteleostomi</taxon>
        <taxon>Lepidosauria</taxon>
        <taxon>Squamata</taxon>
        <taxon>Bifurcata</taxon>
        <taxon>Unidentata</taxon>
        <taxon>Episquamata</taxon>
        <taxon>Toxicofera</taxon>
        <taxon>Iguania</taxon>
        <taxon>Acrodonta</taxon>
        <taxon>Agamidae</taxon>
        <taxon>Agaminae</taxon>
        <taxon>Phrynocephalus</taxon>
    </lineage>
</organism>
<keyword evidence="6" id="KW-1185">Reference proteome</keyword>
<sequence length="74" mass="7638">MDTSAAAHALLLLGFLSLDGLPAVLGGGGPLGRRPRSCPAACHCEPDGMLWRVDCSDLGLRGVPANLSVFTSYL</sequence>
<reference evidence="5" key="1">
    <citation type="journal article" date="2023" name="DNA Res.">
        <title>Chromosome-level genome assembly of Phrynocephalus forsythii using third-generation DNA sequencing and Hi-C analysis.</title>
        <authorList>
            <person name="Qi Y."/>
            <person name="Zhao W."/>
            <person name="Zhao Y."/>
            <person name="Niu C."/>
            <person name="Cao S."/>
            <person name="Zhang Y."/>
        </authorList>
    </citation>
    <scope>NUCLEOTIDE SEQUENCE</scope>
    <source>
        <tissue evidence="5">Muscle</tissue>
    </source>
</reference>
<evidence type="ECO:0000313" key="5">
    <source>
        <dbReference type="EMBL" id="KAJ7329821.1"/>
    </source>
</evidence>
<accession>A0A9Q0XYB7</accession>
<dbReference type="EMBL" id="JAPFRF010000006">
    <property type="protein sequence ID" value="KAJ7329821.1"/>
    <property type="molecule type" value="Genomic_DNA"/>
</dbReference>
<evidence type="ECO:0000259" key="4">
    <source>
        <dbReference type="SMART" id="SM00013"/>
    </source>
</evidence>
<dbReference type="SMART" id="SM00013">
    <property type="entry name" value="LRRNT"/>
    <property type="match status" value="1"/>
</dbReference>
<keyword evidence="2 3" id="KW-0732">Signal</keyword>
<feature type="chain" id="PRO_5040378399" description="LRRNT domain-containing protein" evidence="3">
    <location>
        <begin position="27"/>
        <end position="74"/>
    </location>
</feature>
<feature type="domain" description="LRRNT" evidence="4">
    <location>
        <begin position="37"/>
        <end position="73"/>
    </location>
</feature>
<dbReference type="OrthoDB" id="8954152at2759"/>
<dbReference type="Pfam" id="PF01462">
    <property type="entry name" value="LRRNT"/>
    <property type="match status" value="1"/>
</dbReference>
<name>A0A9Q0XYB7_9SAUR</name>
<dbReference type="AlphaFoldDB" id="A0A9Q0XYB7"/>
<dbReference type="InterPro" id="IPR000372">
    <property type="entry name" value="LRRNT"/>
</dbReference>
<gene>
    <name evidence="5" type="ORF">JRQ81_015995</name>
</gene>
<evidence type="ECO:0000256" key="2">
    <source>
        <dbReference type="ARBA" id="ARBA00022729"/>
    </source>
</evidence>
<evidence type="ECO:0000256" key="1">
    <source>
        <dbReference type="ARBA" id="ARBA00022614"/>
    </source>
</evidence>